<reference evidence="1 2" key="1">
    <citation type="journal article" date="2014" name="PLoS Genet.">
        <title>Hidden diversity in honey bee gut symbionts detected by single-cell genomics.</title>
        <authorList>
            <person name="Engel P."/>
            <person name="Stepanauskas R."/>
            <person name="Moran N."/>
        </authorList>
    </citation>
    <scope>NUCLEOTIDE SEQUENCE [LARGE SCALE GENOMIC DNA]</scope>
    <source>
        <strain evidence="1 2">SCGC AB-598-J21</strain>
    </source>
</reference>
<dbReference type="InterPro" id="IPR053158">
    <property type="entry name" value="CapK_Type1_Caps_Biosynth"/>
</dbReference>
<dbReference type="InterPro" id="IPR042099">
    <property type="entry name" value="ANL_N_sf"/>
</dbReference>
<comment type="caution">
    <text evidence="1">The sequence shown here is derived from an EMBL/GenBank/DDBJ whole genome shotgun (WGS) entry which is preliminary data.</text>
</comment>
<dbReference type="Gene3D" id="3.40.50.12780">
    <property type="entry name" value="N-terminal domain of ligase-like"/>
    <property type="match status" value="1"/>
</dbReference>
<dbReference type="AlphaFoldDB" id="A0A074V722"/>
<sequence length="429" mass="49647">MRLLKILWYYWRTKHLIFKQRADLEAYQIKQLKKFKQRVLTKSPYFSQFINQPFESWPLMNKQLMMAHFDQMNTENLTCDSLLTLAQHSEQQRDFSARMGKFSVGLSSGTSGQRGLFVVSPREQLIWAGGILAKMLPRGLLTKERLALFLRADNHLYHSTNSHWLTFRFYGLFDNFQQQIQSLNEYQPTIIVAPAQVLRALATEKLNGKLTINPVLVISAAEVLEDQDKQIIKQVFNQLAEVYQATEGFLAATCPLGTLHLNEEFIYIEPCWLDENRFMPIITDFTRETQPIVRYQLDDILVRRQTPCLCGRQGMAISHIEGRCDDQLSLTDQQGNPLTIFADYCSRVIANNLPLTSDYRLIQHQDNSIELIACCSQAYLSQCQQALTVHFIQQGANVTQLKWKLMSVTTIPAEFSQKRRRIIRDRGVQ</sequence>
<dbReference type="EMBL" id="AVQL01000430">
    <property type="protein sequence ID" value="KEQ01243.1"/>
    <property type="molecule type" value="Genomic_DNA"/>
</dbReference>
<dbReference type="PANTHER" id="PTHR36932">
    <property type="entry name" value="CAPSULAR POLYSACCHARIDE BIOSYNTHESIS PROTEIN"/>
    <property type="match status" value="1"/>
</dbReference>
<organism evidence="1 2">
    <name type="scientific">Snodgrassella alvi SCGC AB-598-J21</name>
    <dbReference type="NCBI Taxonomy" id="1385367"/>
    <lineage>
        <taxon>Bacteria</taxon>
        <taxon>Pseudomonadati</taxon>
        <taxon>Pseudomonadota</taxon>
        <taxon>Betaproteobacteria</taxon>
        <taxon>Neisseriales</taxon>
        <taxon>Neisseriaceae</taxon>
        <taxon>Snodgrassella</taxon>
    </lineage>
</organism>
<protein>
    <submittedName>
        <fullName evidence="1">Coenzyme F390 synthetase</fullName>
    </submittedName>
</protein>
<dbReference type="Proteomes" id="UP000027644">
    <property type="component" value="Unassembled WGS sequence"/>
</dbReference>
<evidence type="ECO:0000313" key="2">
    <source>
        <dbReference type="Proteomes" id="UP000027644"/>
    </source>
</evidence>
<dbReference type="PANTHER" id="PTHR36932:SF1">
    <property type="entry name" value="CAPSULAR POLYSACCHARIDE BIOSYNTHESIS PROTEIN"/>
    <property type="match status" value="1"/>
</dbReference>
<proteinExistence type="predicted"/>
<dbReference type="InterPro" id="IPR012685">
    <property type="entry name" value="CHP02304_F390_synth-rel"/>
</dbReference>
<accession>A0A074V722</accession>
<dbReference type="NCBIfam" id="TIGR02304">
    <property type="entry name" value="aden_form_hyp"/>
    <property type="match status" value="1"/>
</dbReference>
<evidence type="ECO:0000313" key="1">
    <source>
        <dbReference type="EMBL" id="KEQ01243.1"/>
    </source>
</evidence>
<name>A0A074V722_9NEIS</name>
<gene>
    <name evidence="1" type="ORF">SASC598J21_009810</name>
</gene>